<protein>
    <submittedName>
        <fullName evidence="1">Uncharacterized protein</fullName>
    </submittedName>
</protein>
<sequence>MCDGCSCTEGSAGSWMVFGFQW</sequence>
<proteinExistence type="predicted"/>
<dbReference type="NCBIfam" id="TIGR03382">
    <property type="entry name" value="GC_trans_RRR"/>
    <property type="match status" value="1"/>
</dbReference>
<gene>
    <name evidence="1" type="ORF">E0H75_38255</name>
</gene>
<reference evidence="1 2" key="1">
    <citation type="submission" date="2019-02" db="EMBL/GenBank/DDBJ databases">
        <title>Kribbella capetownensis sp. nov. and Kribbella speibonae sp. nov., isolated from soil.</title>
        <authorList>
            <person name="Curtis S.M."/>
            <person name="Norton I."/>
            <person name="Everest G.J."/>
            <person name="Meyers P.R."/>
        </authorList>
    </citation>
    <scope>NUCLEOTIDE SEQUENCE [LARGE SCALE GENOMIC DNA]</scope>
    <source>
        <strain evidence="1 2">YM53</strain>
    </source>
</reference>
<dbReference type="InterPro" id="IPR017756">
    <property type="entry name" value="TM_Gly-Cys-Arg_CS"/>
</dbReference>
<accession>A0A4R0JBU5</accession>
<evidence type="ECO:0000313" key="1">
    <source>
        <dbReference type="EMBL" id="TCC42914.1"/>
    </source>
</evidence>
<evidence type="ECO:0000313" key="2">
    <source>
        <dbReference type="Proteomes" id="UP000293342"/>
    </source>
</evidence>
<comment type="caution">
    <text evidence="1">The sequence shown here is derived from an EMBL/GenBank/DDBJ whole genome shotgun (WGS) entry which is preliminary data.</text>
</comment>
<dbReference type="AlphaFoldDB" id="A0A4R0JBU5"/>
<name>A0A4R0JBU5_9ACTN</name>
<keyword evidence="2" id="KW-1185">Reference proteome</keyword>
<organism evidence="1 2">
    <name type="scientific">Kribbella capetownensis</name>
    <dbReference type="NCBI Taxonomy" id="1572659"/>
    <lineage>
        <taxon>Bacteria</taxon>
        <taxon>Bacillati</taxon>
        <taxon>Actinomycetota</taxon>
        <taxon>Actinomycetes</taxon>
        <taxon>Propionibacteriales</taxon>
        <taxon>Kribbellaceae</taxon>
        <taxon>Kribbella</taxon>
    </lineage>
</organism>
<dbReference type="EMBL" id="SJKD01000012">
    <property type="protein sequence ID" value="TCC42914.1"/>
    <property type="molecule type" value="Genomic_DNA"/>
</dbReference>
<dbReference type="Proteomes" id="UP000293342">
    <property type="component" value="Unassembled WGS sequence"/>
</dbReference>